<dbReference type="OrthoDB" id="4966223at2"/>
<evidence type="ECO:0000313" key="2">
    <source>
        <dbReference type="Proteomes" id="UP000185207"/>
    </source>
</evidence>
<dbReference type="STRING" id="1416779.SAMN05444409_0509"/>
<evidence type="ECO:0008006" key="3">
    <source>
        <dbReference type="Google" id="ProtNLM"/>
    </source>
</evidence>
<sequence>MKNSVSKDIIEKWLTAWCLSRELPLPVKYKSGFKVDVGFEKQKFRYVFPEINEDIIQLSKEITEPWIYLKFCGLPEKIQNKVPDRWKVQPQGFMMHCTTPMKILKTELNPAYKFEIENYNSTAVIRILTQNNELCAEGRVIIVEDIALYDRIFTENKHKRKGLATFLMKELESIALSKKIYTNFLVATSEGKLLYKNLGWELYSYYTSIVIEK</sequence>
<dbReference type="Gene3D" id="3.40.630.30">
    <property type="match status" value="1"/>
</dbReference>
<organism evidence="1 2">
    <name type="scientific">Epilithonimonas zeae</name>
    <dbReference type="NCBI Taxonomy" id="1416779"/>
    <lineage>
        <taxon>Bacteria</taxon>
        <taxon>Pseudomonadati</taxon>
        <taxon>Bacteroidota</taxon>
        <taxon>Flavobacteriia</taxon>
        <taxon>Flavobacteriales</taxon>
        <taxon>Weeksellaceae</taxon>
        <taxon>Chryseobacterium group</taxon>
        <taxon>Epilithonimonas</taxon>
    </lineage>
</organism>
<protein>
    <recommendedName>
        <fullName evidence="3">N-acetyltransferase</fullName>
    </recommendedName>
</protein>
<evidence type="ECO:0000313" key="1">
    <source>
        <dbReference type="EMBL" id="SIN81054.1"/>
    </source>
</evidence>
<dbReference type="SUPFAM" id="SSF55729">
    <property type="entry name" value="Acyl-CoA N-acyltransferases (Nat)"/>
    <property type="match status" value="1"/>
</dbReference>
<accession>A0A1N6EDG3</accession>
<dbReference type="EMBL" id="FSRK01000001">
    <property type="protein sequence ID" value="SIN81054.1"/>
    <property type="molecule type" value="Genomic_DNA"/>
</dbReference>
<dbReference type="Proteomes" id="UP000185207">
    <property type="component" value="Unassembled WGS sequence"/>
</dbReference>
<dbReference type="RefSeq" id="WP_074233335.1">
    <property type="nucleotide sequence ID" value="NZ_FSRK01000001.1"/>
</dbReference>
<name>A0A1N6EDG3_9FLAO</name>
<dbReference type="InterPro" id="IPR016181">
    <property type="entry name" value="Acyl_CoA_acyltransferase"/>
</dbReference>
<dbReference type="AlphaFoldDB" id="A0A1N6EDG3"/>
<proteinExistence type="predicted"/>
<keyword evidence="2" id="KW-1185">Reference proteome</keyword>
<reference evidence="2" key="1">
    <citation type="submission" date="2016-11" db="EMBL/GenBank/DDBJ databases">
        <authorList>
            <person name="Varghese N."/>
            <person name="Submissions S."/>
        </authorList>
    </citation>
    <scope>NUCLEOTIDE SEQUENCE [LARGE SCALE GENOMIC DNA]</scope>
    <source>
        <strain evidence="2">DSM 27623</strain>
    </source>
</reference>
<gene>
    <name evidence="1" type="ORF">SAMN05444409_0509</name>
</gene>